<dbReference type="OrthoDB" id="2210401at2"/>
<accession>A0A380JE61</accession>
<keyword evidence="2" id="KW-1185">Reference proteome</keyword>
<evidence type="ECO:0000313" key="1">
    <source>
        <dbReference type="EMBL" id="SUN35954.1"/>
    </source>
</evidence>
<dbReference type="Proteomes" id="UP000254082">
    <property type="component" value="Unassembled WGS sequence"/>
</dbReference>
<keyword evidence="1" id="KW-0449">Lipoprotein</keyword>
<organism evidence="1 2">
    <name type="scientific">Streptococcus downei MFe28</name>
    <dbReference type="NCBI Taxonomy" id="764290"/>
    <lineage>
        <taxon>Bacteria</taxon>
        <taxon>Bacillati</taxon>
        <taxon>Bacillota</taxon>
        <taxon>Bacilli</taxon>
        <taxon>Lactobacillales</taxon>
        <taxon>Streptococcaceae</taxon>
        <taxon>Streptococcus</taxon>
    </lineage>
</organism>
<name>A0A380JE61_STRDO</name>
<evidence type="ECO:0000313" key="2">
    <source>
        <dbReference type="Proteomes" id="UP000254082"/>
    </source>
</evidence>
<reference evidence="1 2" key="1">
    <citation type="submission" date="2018-06" db="EMBL/GenBank/DDBJ databases">
        <authorList>
            <consortium name="Pathogen Informatics"/>
            <person name="Doyle S."/>
        </authorList>
    </citation>
    <scope>NUCLEOTIDE SEQUENCE [LARGE SCALE GENOMIC DNA]</scope>
    <source>
        <strain evidence="2">NCTC 11391</strain>
    </source>
</reference>
<proteinExistence type="predicted"/>
<dbReference type="RefSeq" id="WP_003000040.1">
    <property type="nucleotide sequence ID" value="NZ_UHFA01000002.1"/>
</dbReference>
<sequence length="508" mass="56776">MQKQKKFIALALVVFLAFLALGKYKQSTALASADVLYTVEVKDKKTGQTVKFEIQQTKKHRYRVKNTKSGQIYETKAKKEEGNYLLISLPKRQGDIVIRQGLNPFRQPTVQMENSDRYEQIEGSSTVSPAKPAEDGTTVSQDDIRKQIVSLSKDQEDKVVSDFGDWLYQSDYGKDAVVTRGKIFDNLGASATDAVFWKIKTSDDTEILTRLIGYSGGDLKDLDRPAYVDGKQGNGQDLINYKNKFKVTMLGNDLSSDAAEDFQSTASFRLYILKDKKHKYYAKSEDEESQLLGSMNIPLEHQSMAENIGYDYFYKNFVDQSKASYQIVLATDGKVYYVKDYWFKPSKSLADYVYEEASDDMQKAYSDAISKYASNTDNENTTESSDDGVVPANLVGTWSGKAQNVKQTMTYTKDGKVTKKVDGKTTTTTLTKVEKVSTGLYRFAAGAELASAIPSFGIGGAGFDMELGVRFNDDGSITYIEWTGPYNSDFDPETYKLTELGTFTKGNN</sequence>
<protein>
    <submittedName>
        <fullName evidence="1">Putative lipoprotein</fullName>
    </submittedName>
</protein>
<gene>
    <name evidence="1" type="ORF">NCTC11391_00993</name>
</gene>
<dbReference type="EMBL" id="UHFA01000002">
    <property type="protein sequence ID" value="SUN35954.1"/>
    <property type="molecule type" value="Genomic_DNA"/>
</dbReference>
<dbReference type="AlphaFoldDB" id="A0A380JE61"/>